<dbReference type="PANTHER" id="PTHR13914">
    <property type="entry name" value="PROLINE OXIDASE"/>
    <property type="match status" value="1"/>
</dbReference>
<feature type="binding site" evidence="10">
    <location>
        <begin position="238"/>
        <end position="239"/>
    </location>
    <ligand>
        <name>FAD</name>
        <dbReference type="ChEBI" id="CHEBI:57692"/>
    </ligand>
</feature>
<dbReference type="InterPro" id="IPR015659">
    <property type="entry name" value="Proline_oxidase"/>
</dbReference>
<dbReference type="InterPro" id="IPR029041">
    <property type="entry name" value="FAD-linked_oxidoreductase-like"/>
</dbReference>
<evidence type="ECO:0000256" key="5">
    <source>
        <dbReference type="ARBA" id="ARBA00022827"/>
    </source>
</evidence>
<evidence type="ECO:0000256" key="3">
    <source>
        <dbReference type="ARBA" id="ARBA00022630"/>
    </source>
</evidence>
<keyword evidence="5 10" id="KW-0274">FAD</keyword>
<dbReference type="EC" id="1.5.5.2" evidence="2"/>
<comment type="caution">
    <text evidence="12">The sequence shown here is derived from an EMBL/GenBank/DDBJ whole genome shotgun (WGS) entry which is preliminary data.</text>
</comment>
<feature type="binding site" evidence="9">
    <location>
        <position position="301"/>
    </location>
    <ligand>
        <name>substrate</name>
    </ligand>
</feature>
<feature type="domain" description="Proline dehydrogenase" evidence="11">
    <location>
        <begin position="42"/>
        <end position="304"/>
    </location>
</feature>
<evidence type="ECO:0000256" key="10">
    <source>
        <dbReference type="PIRSR" id="PIRSR000196-2"/>
    </source>
</evidence>
<dbReference type="Gene3D" id="3.20.20.220">
    <property type="match status" value="1"/>
</dbReference>
<dbReference type="InterPro" id="IPR008219">
    <property type="entry name" value="PRODH_bac_arc"/>
</dbReference>
<organism evidence="12 13">
    <name type="scientific">Anaerolinea thermolimosa</name>
    <dbReference type="NCBI Taxonomy" id="229919"/>
    <lineage>
        <taxon>Bacteria</taxon>
        <taxon>Bacillati</taxon>
        <taxon>Chloroflexota</taxon>
        <taxon>Anaerolineae</taxon>
        <taxon>Anaerolineales</taxon>
        <taxon>Anaerolineaceae</taxon>
        <taxon>Anaerolinea</taxon>
    </lineage>
</organism>
<evidence type="ECO:0000256" key="1">
    <source>
        <dbReference type="ARBA" id="ARBA00004739"/>
    </source>
</evidence>
<keyword evidence="7" id="KW-0642">Proline metabolism</keyword>
<evidence type="ECO:0000313" key="12">
    <source>
        <dbReference type="EMBL" id="HCE18444.1"/>
    </source>
</evidence>
<dbReference type="STRING" id="229919.GCA_001050195_00311"/>
<dbReference type="SUPFAM" id="SSF51730">
    <property type="entry name" value="FAD-linked oxidoreductase"/>
    <property type="match status" value="1"/>
</dbReference>
<dbReference type="AlphaFoldDB" id="A0A3D1JJ27"/>
<reference evidence="12 13" key="1">
    <citation type="journal article" date="2018" name="Nat. Biotechnol.">
        <title>A standardized bacterial taxonomy based on genome phylogeny substantially revises the tree of life.</title>
        <authorList>
            <person name="Parks D.H."/>
            <person name="Chuvochina M."/>
            <person name="Waite D.W."/>
            <person name="Rinke C."/>
            <person name="Skarshewski A."/>
            <person name="Chaumeil P.A."/>
            <person name="Hugenholtz P."/>
        </authorList>
    </citation>
    <scope>NUCLEOTIDE SEQUENCE [LARGE SCALE GENOMIC DNA]</scope>
    <source>
        <strain evidence="12">UBA8781</strain>
    </source>
</reference>
<evidence type="ECO:0000259" key="11">
    <source>
        <dbReference type="Pfam" id="PF01619"/>
    </source>
</evidence>
<feature type="binding site" evidence="10">
    <location>
        <position position="131"/>
    </location>
    <ligand>
        <name>FAD</name>
        <dbReference type="ChEBI" id="CHEBI:57692"/>
    </ligand>
</feature>
<dbReference type="RefSeq" id="WP_062189081.1">
    <property type="nucleotide sequence ID" value="NZ_DF967965.1"/>
</dbReference>
<gene>
    <name evidence="12" type="ORF">DEQ80_11340</name>
</gene>
<evidence type="ECO:0000256" key="2">
    <source>
        <dbReference type="ARBA" id="ARBA00012695"/>
    </source>
</evidence>
<dbReference type="GO" id="GO:0010133">
    <property type="term" value="P:L-proline catabolic process to L-glutamate"/>
    <property type="evidence" value="ECO:0007669"/>
    <property type="project" value="UniProtKB-UniPathway"/>
</dbReference>
<sequence length="319" mass="36142">MLRWFFVSLSKAGWAQRLITHWSFAWRAASRFVAGETAEEGLKAVRDLNARGIQATLDHLGESTTSREEARNAADEVVSLLEKIEAHHVRANVSLKLSQIGLVIDPALCQELLFTILTKAREQNNFIRIDMEDSSLTAPTLALYHAAREQGFDNVGIVLQAYLYRTGADLDRILARQGRVRLCKGAYKEPVSVAFPHKSDVDENYDRLARSLIQGALEAGCPTLSEDGRFPPLPALATHDPARIRAARQVAEEVGLPQNALEFQMLYGIRRDLQDQLASSGYPVRVYVPYGTHWYPYFMRRLGERPENIWFFIAHFFRQ</sequence>
<dbReference type="OrthoDB" id="9773461at2"/>
<dbReference type="GO" id="GO:0000166">
    <property type="term" value="F:nucleotide binding"/>
    <property type="evidence" value="ECO:0007669"/>
    <property type="project" value="UniProtKB-KW"/>
</dbReference>
<feature type="binding site" evidence="9">
    <location>
        <position position="96"/>
    </location>
    <ligand>
        <name>substrate</name>
    </ligand>
</feature>
<comment type="cofactor">
    <cofactor evidence="10">
        <name>FAD</name>
        <dbReference type="ChEBI" id="CHEBI:57692"/>
    </cofactor>
    <text evidence="10">Binds 1 FAD per subunit.</text>
</comment>
<feature type="binding site" evidence="10">
    <location>
        <position position="198"/>
    </location>
    <ligand>
        <name>FAD</name>
        <dbReference type="ChEBI" id="CHEBI:57692"/>
    </ligand>
</feature>
<feature type="binding site" evidence="10">
    <location>
        <position position="160"/>
    </location>
    <ligand>
        <name>FAD</name>
        <dbReference type="ChEBI" id="CHEBI:57692"/>
    </ligand>
</feature>
<keyword evidence="3" id="KW-0285">Flavoprotein</keyword>
<dbReference type="Pfam" id="PF01619">
    <property type="entry name" value="Pro_dh"/>
    <property type="match status" value="1"/>
</dbReference>
<dbReference type="UniPathway" id="UPA00261">
    <property type="reaction ID" value="UER00373"/>
</dbReference>
<comment type="pathway">
    <text evidence="1">Amino-acid degradation; L-proline degradation into L-glutamate; L-glutamate from L-proline: step 1/2.</text>
</comment>
<keyword evidence="4 10" id="KW-0547">Nucleotide-binding</keyword>
<dbReference type="EMBL" id="DPBP01000042">
    <property type="protein sequence ID" value="HCE18444.1"/>
    <property type="molecule type" value="Genomic_DNA"/>
</dbReference>
<proteinExistence type="predicted"/>
<evidence type="ECO:0000313" key="13">
    <source>
        <dbReference type="Proteomes" id="UP000264141"/>
    </source>
</evidence>
<protein>
    <recommendedName>
        <fullName evidence="2">proline dehydrogenase</fullName>
        <ecNumber evidence="2">1.5.5.2</ecNumber>
    </recommendedName>
</protein>
<evidence type="ECO:0000256" key="7">
    <source>
        <dbReference type="ARBA" id="ARBA00023062"/>
    </source>
</evidence>
<dbReference type="GO" id="GO:0004657">
    <property type="term" value="F:proline dehydrogenase activity"/>
    <property type="evidence" value="ECO:0007669"/>
    <property type="project" value="UniProtKB-EC"/>
</dbReference>
<accession>A0A3D1JJ27</accession>
<dbReference type="PANTHER" id="PTHR13914:SF0">
    <property type="entry name" value="PROLINE DEHYDROGENASE 1, MITOCHONDRIAL"/>
    <property type="match status" value="1"/>
</dbReference>
<dbReference type="Proteomes" id="UP000264141">
    <property type="component" value="Unassembled WGS sequence"/>
</dbReference>
<dbReference type="PIRSF" id="PIRSF000196">
    <property type="entry name" value="Pro_dehydrog"/>
    <property type="match status" value="1"/>
</dbReference>
<dbReference type="InterPro" id="IPR002872">
    <property type="entry name" value="Proline_DH_dom"/>
</dbReference>
<keyword evidence="6" id="KW-0560">Oxidoreductase</keyword>
<comment type="catalytic activity">
    <reaction evidence="8">
        <text>L-proline + a quinone = (S)-1-pyrroline-5-carboxylate + a quinol + H(+)</text>
        <dbReference type="Rhea" id="RHEA:23784"/>
        <dbReference type="ChEBI" id="CHEBI:15378"/>
        <dbReference type="ChEBI" id="CHEBI:17388"/>
        <dbReference type="ChEBI" id="CHEBI:24646"/>
        <dbReference type="ChEBI" id="CHEBI:60039"/>
        <dbReference type="ChEBI" id="CHEBI:132124"/>
        <dbReference type="EC" id="1.5.5.2"/>
    </reaction>
</comment>
<evidence type="ECO:0000256" key="8">
    <source>
        <dbReference type="ARBA" id="ARBA00048779"/>
    </source>
</evidence>
<evidence type="ECO:0000256" key="9">
    <source>
        <dbReference type="PIRSR" id="PIRSR000196-1"/>
    </source>
</evidence>
<evidence type="ECO:0000256" key="4">
    <source>
        <dbReference type="ARBA" id="ARBA00022741"/>
    </source>
</evidence>
<feature type="binding site" evidence="10">
    <location>
        <begin position="184"/>
        <end position="186"/>
    </location>
    <ligand>
        <name>FAD</name>
        <dbReference type="ChEBI" id="CHEBI:57692"/>
    </ligand>
</feature>
<name>A0A3D1JJ27_9CHLR</name>
<evidence type="ECO:0000256" key="6">
    <source>
        <dbReference type="ARBA" id="ARBA00023002"/>
    </source>
</evidence>
<feature type="binding site" evidence="9">
    <location>
        <position position="300"/>
    </location>
    <ligand>
        <name>substrate</name>
    </ligand>
</feature>